<dbReference type="PANTHER" id="PTHR34039">
    <property type="entry name" value="UPF0102 PROTEIN YRAN"/>
    <property type="match status" value="1"/>
</dbReference>
<dbReference type="EMBL" id="MWAK01000084">
    <property type="protein sequence ID" value="OPZ92592.1"/>
    <property type="molecule type" value="Genomic_DNA"/>
</dbReference>
<protein>
    <recommendedName>
        <fullName evidence="2">UPF0102 protein BWY73_00736</fullName>
    </recommendedName>
</protein>
<dbReference type="InterPro" id="IPR011856">
    <property type="entry name" value="tRNA_endonuc-like_dom_sf"/>
</dbReference>
<organism evidence="3 4">
    <name type="scientific">candidate division TA06 bacterium ADurb.Bin417</name>
    <dbReference type="NCBI Taxonomy" id="1852828"/>
    <lineage>
        <taxon>Bacteria</taxon>
        <taxon>Bacteria division TA06</taxon>
    </lineage>
</organism>
<name>A0A1V5MHM1_UNCT6</name>
<dbReference type="SUPFAM" id="SSF52980">
    <property type="entry name" value="Restriction endonuclease-like"/>
    <property type="match status" value="1"/>
</dbReference>
<comment type="similarity">
    <text evidence="1 2">Belongs to the UPF0102 family.</text>
</comment>
<dbReference type="Proteomes" id="UP000485484">
    <property type="component" value="Unassembled WGS sequence"/>
</dbReference>
<dbReference type="NCBIfam" id="NF009150">
    <property type="entry name" value="PRK12497.1-3"/>
    <property type="match status" value="1"/>
</dbReference>
<gene>
    <name evidence="3" type="ORF">BWY73_00736</name>
</gene>
<evidence type="ECO:0000313" key="3">
    <source>
        <dbReference type="EMBL" id="OPZ92592.1"/>
    </source>
</evidence>
<dbReference type="AlphaFoldDB" id="A0A1V5MHM1"/>
<dbReference type="Pfam" id="PF02021">
    <property type="entry name" value="UPF0102"/>
    <property type="match status" value="1"/>
</dbReference>
<evidence type="ECO:0000256" key="1">
    <source>
        <dbReference type="ARBA" id="ARBA00006738"/>
    </source>
</evidence>
<evidence type="ECO:0000256" key="2">
    <source>
        <dbReference type="HAMAP-Rule" id="MF_00048"/>
    </source>
</evidence>
<dbReference type="HAMAP" id="MF_00048">
    <property type="entry name" value="UPF0102"/>
    <property type="match status" value="1"/>
</dbReference>
<dbReference type="NCBIfam" id="NF009154">
    <property type="entry name" value="PRK12497.3-3"/>
    <property type="match status" value="1"/>
</dbReference>
<comment type="caution">
    <text evidence="3">The sequence shown here is derived from an EMBL/GenBank/DDBJ whole genome shotgun (WGS) entry which is preliminary data.</text>
</comment>
<sequence length="129" mass="14854">MAGGRDRQRLGARGEALAADFLRRRGYRILARNYRTRLGELDLVARHGREIVFIEVRTRQGGGFGTPAESVRRLKQSRWRRAAVVFLQQQDWSDRPCRFDFVGVDLSDELAPDIQLLQNLILPEDDFQG</sequence>
<dbReference type="GO" id="GO:0003676">
    <property type="term" value="F:nucleic acid binding"/>
    <property type="evidence" value="ECO:0007669"/>
    <property type="project" value="InterPro"/>
</dbReference>
<dbReference type="NCBIfam" id="TIGR00252">
    <property type="entry name" value="YraN family protein"/>
    <property type="match status" value="1"/>
</dbReference>
<accession>A0A1V5MHM1</accession>
<proteinExistence type="inferred from homology"/>
<dbReference type="InterPro" id="IPR011335">
    <property type="entry name" value="Restrct_endonuc-II-like"/>
</dbReference>
<dbReference type="Gene3D" id="3.40.1350.10">
    <property type="match status" value="1"/>
</dbReference>
<evidence type="ECO:0000313" key="4">
    <source>
        <dbReference type="Proteomes" id="UP000485484"/>
    </source>
</evidence>
<reference evidence="3 4" key="1">
    <citation type="submission" date="2017-02" db="EMBL/GenBank/DDBJ databases">
        <title>Delving into the versatile metabolic prowess of the omnipresent phylum Bacteroidetes.</title>
        <authorList>
            <person name="Nobu M.K."/>
            <person name="Mei R."/>
            <person name="Narihiro T."/>
            <person name="Kuroda K."/>
            <person name="Liu W.-T."/>
        </authorList>
    </citation>
    <scope>NUCLEOTIDE SEQUENCE [LARGE SCALE GENOMIC DNA]</scope>
    <source>
        <strain evidence="3">ADurb.Bin417</strain>
    </source>
</reference>
<dbReference type="InterPro" id="IPR003509">
    <property type="entry name" value="UPF0102_YraN-like"/>
</dbReference>
<dbReference type="PANTHER" id="PTHR34039:SF1">
    <property type="entry name" value="UPF0102 PROTEIN YRAN"/>
    <property type="match status" value="1"/>
</dbReference>
<dbReference type="CDD" id="cd20736">
    <property type="entry name" value="PoNe_Nuclease"/>
    <property type="match status" value="1"/>
</dbReference>